<proteinExistence type="predicted"/>
<reference evidence="1" key="2">
    <citation type="journal article" date="2015" name="Data Brief">
        <title>Shoot transcriptome of the giant reed, Arundo donax.</title>
        <authorList>
            <person name="Barrero R.A."/>
            <person name="Guerrero F.D."/>
            <person name="Moolhuijzen P."/>
            <person name="Goolsby J.A."/>
            <person name="Tidwell J."/>
            <person name="Bellgard S.E."/>
            <person name="Bellgard M.I."/>
        </authorList>
    </citation>
    <scope>NUCLEOTIDE SEQUENCE</scope>
    <source>
        <tissue evidence="1">Shoot tissue taken approximately 20 cm above the soil surface</tissue>
    </source>
</reference>
<name>A0A0A9E1C3_ARUDO</name>
<dbReference type="EMBL" id="GBRH01208098">
    <property type="protein sequence ID" value="JAD89797.1"/>
    <property type="molecule type" value="Transcribed_RNA"/>
</dbReference>
<sequence>MRSLAVRSSLFCSQSSMICWCSHWSKFPFGRNSYTRALNSLP</sequence>
<accession>A0A0A9E1C3</accession>
<protein>
    <submittedName>
        <fullName evidence="1">Uncharacterized protein</fullName>
    </submittedName>
</protein>
<organism evidence="1">
    <name type="scientific">Arundo donax</name>
    <name type="common">Giant reed</name>
    <name type="synonym">Donax arundinaceus</name>
    <dbReference type="NCBI Taxonomy" id="35708"/>
    <lineage>
        <taxon>Eukaryota</taxon>
        <taxon>Viridiplantae</taxon>
        <taxon>Streptophyta</taxon>
        <taxon>Embryophyta</taxon>
        <taxon>Tracheophyta</taxon>
        <taxon>Spermatophyta</taxon>
        <taxon>Magnoliopsida</taxon>
        <taxon>Liliopsida</taxon>
        <taxon>Poales</taxon>
        <taxon>Poaceae</taxon>
        <taxon>PACMAD clade</taxon>
        <taxon>Arundinoideae</taxon>
        <taxon>Arundineae</taxon>
        <taxon>Arundo</taxon>
    </lineage>
</organism>
<reference evidence="1" key="1">
    <citation type="submission" date="2014-09" db="EMBL/GenBank/DDBJ databases">
        <authorList>
            <person name="Magalhaes I.L.F."/>
            <person name="Oliveira U."/>
            <person name="Santos F.R."/>
            <person name="Vidigal T.H.D.A."/>
            <person name="Brescovit A.D."/>
            <person name="Santos A.J."/>
        </authorList>
    </citation>
    <scope>NUCLEOTIDE SEQUENCE</scope>
    <source>
        <tissue evidence="1">Shoot tissue taken approximately 20 cm above the soil surface</tissue>
    </source>
</reference>
<dbReference type="AlphaFoldDB" id="A0A0A9E1C3"/>
<evidence type="ECO:0000313" key="1">
    <source>
        <dbReference type="EMBL" id="JAD89797.1"/>
    </source>
</evidence>